<dbReference type="OMA" id="HTFGLKY"/>
<dbReference type="GO" id="GO:0016020">
    <property type="term" value="C:membrane"/>
    <property type="evidence" value="ECO:0007669"/>
    <property type="project" value="TreeGrafter"/>
</dbReference>
<dbReference type="PANTHER" id="PTHR21824">
    <property type="entry name" value="TRANSMEMBRANE PROTEIN 177"/>
    <property type="match status" value="1"/>
</dbReference>
<reference evidence="2 3" key="1">
    <citation type="submission" date="2020-11" db="EMBL/GenBank/DDBJ databases">
        <authorList>
            <person name="Wallbank WR R."/>
            <person name="Pardo Diaz C."/>
            <person name="Kozak K."/>
            <person name="Martin S."/>
            <person name="Jiggins C."/>
            <person name="Moest M."/>
            <person name="Warren A I."/>
            <person name="Generalovic N T."/>
            <person name="Byers J.R.P. K."/>
            <person name="Montejo-Kovacevich G."/>
            <person name="Yen C E."/>
        </authorList>
    </citation>
    <scope>NUCLEOTIDE SEQUENCE [LARGE SCALE GENOMIC DNA]</scope>
</reference>
<dbReference type="InterPro" id="IPR026620">
    <property type="entry name" value="TMEM177"/>
</dbReference>
<dbReference type="OrthoDB" id="110174at2759"/>
<evidence type="ECO:0000313" key="3">
    <source>
        <dbReference type="Proteomes" id="UP000594454"/>
    </source>
</evidence>
<keyword evidence="1" id="KW-1133">Transmembrane helix</keyword>
<evidence type="ECO:0000313" key="2">
    <source>
        <dbReference type="EMBL" id="CAD7078437.1"/>
    </source>
</evidence>
<evidence type="ECO:0008006" key="4">
    <source>
        <dbReference type="Google" id="ProtNLM"/>
    </source>
</evidence>
<feature type="transmembrane region" description="Helical" evidence="1">
    <location>
        <begin position="210"/>
        <end position="228"/>
    </location>
</feature>
<proteinExistence type="predicted"/>
<name>A0A7R8UCV2_HERIL</name>
<dbReference type="PANTHER" id="PTHR21824:SF4">
    <property type="entry name" value="TRANSMEMBRANE PROTEIN 177"/>
    <property type="match status" value="1"/>
</dbReference>
<sequence>MQKVKKAGRWSAYFTSEKGRKFTLRLAAGATIGLFAANFIPQTLLLEKYRETVQCYRMGVEREIPDKVKKRVEMAMEKLQLSKFEKSLIKPFVVYGFDNFHAGSTKYNSGAIIGVPANYSYGLPSDINPQDVRFRNQLINWNSESGKLLQEALVLKEDEQIFGICKSILQAQTHKILLDSIYPAATFLICYSSANGINQKFNFYARPMSLRLTLYAIIGLFGLGVWSFSKDFTQVYLDGETDKELCKLGPEFIEAGVRYYDKILKKNMALRTLLEDDTYTAKGNENYLVRQKSMPLTVRKSYFELRLEELRKQLDEKQDQAAAS</sequence>
<dbReference type="AlphaFoldDB" id="A0A7R8UCV2"/>
<keyword evidence="1" id="KW-0472">Membrane</keyword>
<keyword evidence="3" id="KW-1185">Reference proteome</keyword>
<feature type="transmembrane region" description="Helical" evidence="1">
    <location>
        <begin position="22"/>
        <end position="40"/>
    </location>
</feature>
<gene>
    <name evidence="2" type="ORF">HERILL_LOCUS1705</name>
</gene>
<protein>
    <recommendedName>
        <fullName evidence="4">Transmembrane protein 177</fullName>
    </recommendedName>
</protein>
<organism evidence="2 3">
    <name type="scientific">Hermetia illucens</name>
    <name type="common">Black soldier fly</name>
    <dbReference type="NCBI Taxonomy" id="343691"/>
    <lineage>
        <taxon>Eukaryota</taxon>
        <taxon>Metazoa</taxon>
        <taxon>Ecdysozoa</taxon>
        <taxon>Arthropoda</taxon>
        <taxon>Hexapoda</taxon>
        <taxon>Insecta</taxon>
        <taxon>Pterygota</taxon>
        <taxon>Neoptera</taxon>
        <taxon>Endopterygota</taxon>
        <taxon>Diptera</taxon>
        <taxon>Brachycera</taxon>
        <taxon>Stratiomyomorpha</taxon>
        <taxon>Stratiomyidae</taxon>
        <taxon>Hermetiinae</taxon>
        <taxon>Hermetia</taxon>
    </lineage>
</organism>
<dbReference type="Proteomes" id="UP000594454">
    <property type="component" value="Chromosome 1"/>
</dbReference>
<evidence type="ECO:0000256" key="1">
    <source>
        <dbReference type="SAM" id="Phobius"/>
    </source>
</evidence>
<accession>A0A7R8UCV2</accession>
<dbReference type="InParanoid" id="A0A7R8UCV2"/>
<keyword evidence="1" id="KW-0812">Transmembrane</keyword>
<dbReference type="EMBL" id="LR899009">
    <property type="protein sequence ID" value="CAD7078437.1"/>
    <property type="molecule type" value="Genomic_DNA"/>
</dbReference>
<dbReference type="FunCoup" id="A0A7R8UCV2">
    <property type="interactions" value="398"/>
</dbReference>